<dbReference type="SUPFAM" id="SSF117916">
    <property type="entry name" value="Fe-S cluster assembly (FSCA) domain-like"/>
    <property type="match status" value="1"/>
</dbReference>
<dbReference type="RefSeq" id="XP_028880688.1">
    <property type="nucleotide sequence ID" value="XM_029028105.1"/>
</dbReference>
<reference evidence="4 5" key="1">
    <citation type="submission" date="2017-03" db="EMBL/GenBank/DDBJ databases">
        <title>An alternative strategy for trypanosome survival in the mammalian bloodstream revealed through genome and transcriptome analysis of the ubiquitous bovine parasite Trypanosoma (Megatrypanum) theileri.</title>
        <authorList>
            <person name="Kelly S."/>
            <person name="Ivens A."/>
            <person name="Mott A."/>
            <person name="O'Neill E."/>
            <person name="Emms D."/>
            <person name="Macleod O."/>
            <person name="Voorheis P."/>
            <person name="Matthews J."/>
            <person name="Matthews K."/>
            <person name="Carrington M."/>
        </authorList>
    </citation>
    <scope>NUCLEOTIDE SEQUENCE [LARGE SCALE GENOMIC DNA]</scope>
    <source>
        <strain evidence="4">Edinburgh</strain>
    </source>
</reference>
<dbReference type="Gene3D" id="6.10.250.1280">
    <property type="match status" value="1"/>
</dbReference>
<dbReference type="GO" id="GO:1990229">
    <property type="term" value="C:iron-sulfur cluster assembly complex"/>
    <property type="evidence" value="ECO:0007669"/>
    <property type="project" value="UniProtKB-ARBA"/>
</dbReference>
<protein>
    <submittedName>
        <fullName evidence="4">MIP18 family protein</fullName>
    </submittedName>
</protein>
<dbReference type="InterPro" id="IPR034904">
    <property type="entry name" value="FSCA_dom_sf"/>
</dbReference>
<keyword evidence="2" id="KW-0159">Chromosome partition</keyword>
<dbReference type="VEuPathDB" id="TriTrypDB:TM35_000272120"/>
<dbReference type="AlphaFoldDB" id="A0A1X0NPI3"/>
<keyword evidence="5" id="KW-1185">Reference proteome</keyword>
<evidence type="ECO:0000256" key="1">
    <source>
        <dbReference type="ARBA" id="ARBA00010381"/>
    </source>
</evidence>
<dbReference type="GO" id="GO:0007059">
    <property type="term" value="P:chromosome segregation"/>
    <property type="evidence" value="ECO:0007669"/>
    <property type="project" value="UniProtKB-KW"/>
</dbReference>
<evidence type="ECO:0000313" key="4">
    <source>
        <dbReference type="EMBL" id="ORC86622.1"/>
    </source>
</evidence>
<organism evidence="4 5">
    <name type="scientific">Trypanosoma theileri</name>
    <dbReference type="NCBI Taxonomy" id="67003"/>
    <lineage>
        <taxon>Eukaryota</taxon>
        <taxon>Discoba</taxon>
        <taxon>Euglenozoa</taxon>
        <taxon>Kinetoplastea</taxon>
        <taxon>Metakinetoplastina</taxon>
        <taxon>Trypanosomatida</taxon>
        <taxon>Trypanosomatidae</taxon>
        <taxon>Trypanosoma</taxon>
    </lineage>
</organism>
<comment type="caution">
    <text evidence="4">The sequence shown here is derived from an EMBL/GenBank/DDBJ whole genome shotgun (WGS) entry which is preliminary data.</text>
</comment>
<dbReference type="PANTHER" id="PTHR12377:SF0">
    <property type="entry name" value="CYTOSOLIC IRON-SULFUR ASSEMBLY COMPONENT 2B"/>
    <property type="match status" value="1"/>
</dbReference>
<dbReference type="Pfam" id="PF01883">
    <property type="entry name" value="FeS_assembly_P"/>
    <property type="match status" value="1"/>
</dbReference>
<dbReference type="InterPro" id="IPR039796">
    <property type="entry name" value="MIP18"/>
</dbReference>
<feature type="domain" description="MIP18 family-like" evidence="3">
    <location>
        <begin position="42"/>
        <end position="110"/>
    </location>
</feature>
<dbReference type="FunFam" id="3.30.300.130:FF:000005">
    <property type="entry name" value="Mitotic spindle-associated mmxd complex subunit"/>
    <property type="match status" value="1"/>
</dbReference>
<dbReference type="Proteomes" id="UP000192257">
    <property type="component" value="Unassembled WGS sequence"/>
</dbReference>
<sequence length="160" mass="18410">MTELVNPNPTVFHHSEEPLRRSAAELLREQDDTVRDPLDALEVYEHIRRIRDPEHPNTLEQLRVVRPQHITVDESRQLVRVEFTPTVPHCSMTTLIGLCIHVRLQRALPVHTKIDIRVAPGTHEQEQQVNKQLGDKERVAAALENSNLLNVVESCLNEFD</sequence>
<evidence type="ECO:0000313" key="5">
    <source>
        <dbReference type="Proteomes" id="UP000192257"/>
    </source>
</evidence>
<evidence type="ECO:0000256" key="2">
    <source>
        <dbReference type="ARBA" id="ARBA00022829"/>
    </source>
</evidence>
<accession>A0A1X0NPI3</accession>
<dbReference type="GeneID" id="39987885"/>
<proteinExistence type="inferred from homology"/>
<dbReference type="OrthoDB" id="2746at2759"/>
<name>A0A1X0NPI3_9TRYP</name>
<dbReference type="EMBL" id="NBCO01000027">
    <property type="protein sequence ID" value="ORC86622.1"/>
    <property type="molecule type" value="Genomic_DNA"/>
</dbReference>
<dbReference type="STRING" id="67003.A0A1X0NPI3"/>
<evidence type="ECO:0000259" key="3">
    <source>
        <dbReference type="Pfam" id="PF01883"/>
    </source>
</evidence>
<comment type="similarity">
    <text evidence="1">Belongs to the MIP18 family.</text>
</comment>
<dbReference type="Gene3D" id="3.30.300.130">
    <property type="entry name" value="Fe-S cluster assembly (FSCA)"/>
    <property type="match status" value="1"/>
</dbReference>
<dbReference type="GO" id="GO:0140535">
    <property type="term" value="C:intracellular protein-containing complex"/>
    <property type="evidence" value="ECO:0007669"/>
    <property type="project" value="UniProtKB-ARBA"/>
</dbReference>
<dbReference type="GO" id="GO:0051604">
    <property type="term" value="P:protein maturation"/>
    <property type="evidence" value="ECO:0007669"/>
    <property type="project" value="InterPro"/>
</dbReference>
<gene>
    <name evidence="4" type="ORF">TM35_000272120</name>
</gene>
<dbReference type="InterPro" id="IPR002744">
    <property type="entry name" value="MIP18-like"/>
</dbReference>
<dbReference type="PANTHER" id="PTHR12377">
    <property type="entry name" value="CYTOSOLIC IRON-SULFUR ASSEMBLY COMPONENT 2B-RELATED"/>
    <property type="match status" value="1"/>
</dbReference>